<dbReference type="Proteomes" id="UP000608579">
    <property type="component" value="Unassembled WGS sequence"/>
</dbReference>
<evidence type="ECO:0000256" key="7">
    <source>
        <dbReference type="ARBA" id="ARBA00023136"/>
    </source>
</evidence>
<keyword evidence="5" id="KW-0809">Transit peptide</keyword>
<dbReference type="EMBL" id="DQVM01000043">
    <property type="protein sequence ID" value="HIQ29393.1"/>
    <property type="molecule type" value="Genomic_DNA"/>
</dbReference>
<keyword evidence="3 8" id="KW-0812">Transmembrane</keyword>
<evidence type="ECO:0000256" key="3">
    <source>
        <dbReference type="ARBA" id="ARBA00022692"/>
    </source>
</evidence>
<feature type="transmembrane region" description="Helical" evidence="8">
    <location>
        <begin position="297"/>
        <end position="323"/>
    </location>
</feature>
<proteinExistence type="predicted"/>
<evidence type="ECO:0000256" key="2">
    <source>
        <dbReference type="ARBA" id="ARBA00022670"/>
    </source>
</evidence>
<feature type="transmembrane region" description="Helical" evidence="8">
    <location>
        <begin position="343"/>
        <end position="359"/>
    </location>
</feature>
<evidence type="ECO:0000313" key="10">
    <source>
        <dbReference type="EMBL" id="HIQ29393.1"/>
    </source>
</evidence>
<reference evidence="10" key="1">
    <citation type="journal article" date="2020" name="ISME J.">
        <title>Gammaproteobacteria mediating utilization of methyl-, sulfur- and petroleum organic compounds in deep ocean hydrothermal plumes.</title>
        <authorList>
            <person name="Zhou Z."/>
            <person name="Liu Y."/>
            <person name="Pan J."/>
            <person name="Cron B.R."/>
            <person name="Toner B.M."/>
            <person name="Anantharaman K."/>
            <person name="Breier J.A."/>
            <person name="Dick G.J."/>
            <person name="Li M."/>
        </authorList>
    </citation>
    <scope>NUCLEOTIDE SEQUENCE</scope>
    <source>
        <strain evidence="10">SZUA-1515</strain>
    </source>
</reference>
<feature type="transmembrane region" description="Helical" evidence="8">
    <location>
        <begin position="157"/>
        <end position="174"/>
    </location>
</feature>
<dbReference type="InterPro" id="IPR008915">
    <property type="entry name" value="Peptidase_M50"/>
</dbReference>
<evidence type="ECO:0000256" key="1">
    <source>
        <dbReference type="ARBA" id="ARBA00004141"/>
    </source>
</evidence>
<gene>
    <name evidence="10" type="ORF">EYH45_02385</name>
</gene>
<name>A0A832ZUW0_CALS0</name>
<dbReference type="PANTHER" id="PTHR31412:SF0">
    <property type="entry name" value="ZINC METALLOPROTEASE EGY1, CHLOROPLASTIC-RELATED"/>
    <property type="match status" value="1"/>
</dbReference>
<evidence type="ECO:0000256" key="8">
    <source>
        <dbReference type="SAM" id="Phobius"/>
    </source>
</evidence>
<dbReference type="CDD" id="cd06160">
    <property type="entry name" value="S2P-M50_like_2"/>
    <property type="match status" value="1"/>
</dbReference>
<feature type="transmembrane region" description="Helical" evidence="8">
    <location>
        <begin position="81"/>
        <end position="100"/>
    </location>
</feature>
<dbReference type="InterPro" id="IPR044838">
    <property type="entry name" value="EGY1-like"/>
</dbReference>
<protein>
    <submittedName>
        <fullName evidence="10">Site-2 protease family protein</fullName>
    </submittedName>
</protein>
<evidence type="ECO:0000256" key="6">
    <source>
        <dbReference type="ARBA" id="ARBA00022989"/>
    </source>
</evidence>
<keyword evidence="6 8" id="KW-1133">Transmembrane helix</keyword>
<feature type="transmembrane region" description="Helical" evidence="8">
    <location>
        <begin position="255"/>
        <end position="276"/>
    </location>
</feature>
<keyword evidence="2 10" id="KW-0645">Protease</keyword>
<evidence type="ECO:0000256" key="5">
    <source>
        <dbReference type="ARBA" id="ARBA00022946"/>
    </source>
</evidence>
<keyword evidence="7 8" id="KW-0472">Membrane</keyword>
<evidence type="ECO:0000259" key="9">
    <source>
        <dbReference type="Pfam" id="PF02163"/>
    </source>
</evidence>
<dbReference type="PANTHER" id="PTHR31412">
    <property type="entry name" value="ZINC METALLOPROTEASE EGY1"/>
    <property type="match status" value="1"/>
</dbReference>
<comment type="subcellular location">
    <subcellularLocation>
        <location evidence="1">Membrane</location>
        <topology evidence="1">Multi-pass membrane protein</topology>
    </subcellularLocation>
</comment>
<dbReference type="Pfam" id="PF02163">
    <property type="entry name" value="Peptidase_M50"/>
    <property type="match status" value="1"/>
</dbReference>
<feature type="transmembrane region" description="Helical" evidence="8">
    <location>
        <begin position="194"/>
        <end position="214"/>
    </location>
</feature>
<keyword evidence="4" id="KW-0378">Hydrolase</keyword>
<dbReference type="AlphaFoldDB" id="A0A832ZUW0"/>
<accession>A0A832ZUW0</accession>
<feature type="transmembrane region" description="Helical" evidence="8">
    <location>
        <begin position="120"/>
        <end position="137"/>
    </location>
</feature>
<dbReference type="GO" id="GO:0008233">
    <property type="term" value="F:peptidase activity"/>
    <property type="evidence" value="ECO:0007669"/>
    <property type="project" value="UniProtKB-KW"/>
</dbReference>
<dbReference type="GO" id="GO:0016020">
    <property type="term" value="C:membrane"/>
    <property type="evidence" value="ECO:0007669"/>
    <property type="project" value="UniProtKB-SubCell"/>
</dbReference>
<feature type="domain" description="Peptidase M50" evidence="9">
    <location>
        <begin position="127"/>
        <end position="315"/>
    </location>
</feature>
<feature type="transmembrane region" description="Helical" evidence="8">
    <location>
        <begin position="226"/>
        <end position="243"/>
    </location>
</feature>
<comment type="caution">
    <text evidence="10">The sequence shown here is derived from an EMBL/GenBank/DDBJ whole genome shotgun (WGS) entry which is preliminary data.</text>
</comment>
<evidence type="ECO:0000313" key="11">
    <source>
        <dbReference type="Proteomes" id="UP000608579"/>
    </source>
</evidence>
<dbReference type="GO" id="GO:0006508">
    <property type="term" value="P:proteolysis"/>
    <property type="evidence" value="ECO:0007669"/>
    <property type="project" value="UniProtKB-KW"/>
</dbReference>
<sequence>MYEPRLGVIKELVEKRFNVLNIYYDAGILTFEISDDWIKERFKECILELKKIGYIATAKRSSYGTVLIKVYPYTPPQKSSFKIPVVLVIVTVLTVAVDGFLRSSSELYKVVNVEYGLQQILTQSIIFTISLFSIIFVHEMGHKVSAWIDKVSASPPYFIPGLPGFIPTFGAVIFQKDPLVNRDDMFDIGVSGPIAGFIVAVAVTFVAFETAYWIPLEEYNNVIVEAFEKGAVFYNPPLIFYLVRSLYGNFDTVPFFTSVGFAAWLGMVVTALNLLPIWQLDGGRIFRSFLTRRQHQIASYVSIAILILTGYIFMALLVIMLMSRAPDIVPLDEVSPLSKTRKISIAGILAMLVLSYVPLTTF</sequence>
<organism evidence="10 11">
    <name type="scientific">Caldiarchaeum subterraneum</name>
    <dbReference type="NCBI Taxonomy" id="311458"/>
    <lineage>
        <taxon>Archaea</taxon>
        <taxon>Nitrososphaerota</taxon>
        <taxon>Candidatus Caldarchaeales</taxon>
        <taxon>Candidatus Caldarchaeaceae</taxon>
        <taxon>Candidatus Caldarchaeum</taxon>
    </lineage>
</organism>
<evidence type="ECO:0000256" key="4">
    <source>
        <dbReference type="ARBA" id="ARBA00022801"/>
    </source>
</evidence>